<dbReference type="GO" id="GO:0019888">
    <property type="term" value="F:protein phosphatase regulator activity"/>
    <property type="evidence" value="ECO:0000318"/>
    <property type="project" value="GO_Central"/>
</dbReference>
<evidence type="ECO:0000256" key="1">
    <source>
        <dbReference type="ARBA" id="ARBA00022737"/>
    </source>
</evidence>
<organism evidence="5 6">
    <name type="scientific">Monosiga brevicollis</name>
    <name type="common">Choanoflagellate</name>
    <dbReference type="NCBI Taxonomy" id="81824"/>
    <lineage>
        <taxon>Eukaryota</taxon>
        <taxon>Choanoflagellata</taxon>
        <taxon>Craspedida</taxon>
        <taxon>Salpingoecidae</taxon>
        <taxon>Monosiga</taxon>
    </lineage>
</organism>
<feature type="domain" description="Phosphatase PP2A regulatory subunit A/Splicing factor 3B subunit 1-like HEAT repeat" evidence="4">
    <location>
        <begin position="253"/>
        <end position="333"/>
    </location>
</feature>
<dbReference type="InterPro" id="IPR051023">
    <property type="entry name" value="PP2A_Regulatory_Subunit_A"/>
</dbReference>
<dbReference type="GO" id="GO:0005829">
    <property type="term" value="C:cytosol"/>
    <property type="evidence" value="ECO:0000318"/>
    <property type="project" value="GO_Central"/>
</dbReference>
<feature type="repeat" description="HEAT" evidence="3">
    <location>
        <begin position="259"/>
        <end position="297"/>
    </location>
</feature>
<evidence type="ECO:0000256" key="2">
    <source>
        <dbReference type="ARBA" id="ARBA00038332"/>
    </source>
</evidence>
<proteinExistence type="inferred from homology"/>
<gene>
    <name evidence="5" type="ORF">MONBRDRAFT_14476</name>
</gene>
<protein>
    <recommendedName>
        <fullName evidence="4">Phosphatase PP2A regulatory subunit A/Splicing factor 3B subunit 1-like HEAT repeat domain-containing protein</fullName>
    </recommendedName>
</protein>
<dbReference type="eggNOG" id="KOG0211">
    <property type="taxonomic scope" value="Eukaryota"/>
</dbReference>
<evidence type="ECO:0000313" key="6">
    <source>
        <dbReference type="Proteomes" id="UP000001357"/>
    </source>
</evidence>
<keyword evidence="1" id="KW-0677">Repeat</keyword>
<dbReference type="PANTHER" id="PTHR10648:SF4">
    <property type="entry name" value="PROTEIN PHOSPHATASE 2 (FORMERLY 2A), REGULATORY SUBUNIT A, BETA ISOFORM-RELATED"/>
    <property type="match status" value="1"/>
</dbReference>
<dbReference type="PROSITE" id="PS50077">
    <property type="entry name" value="HEAT_REPEAT"/>
    <property type="match status" value="6"/>
</dbReference>
<feature type="repeat" description="HEAT" evidence="3">
    <location>
        <begin position="302"/>
        <end position="340"/>
    </location>
</feature>
<dbReference type="RefSeq" id="XP_001743013.1">
    <property type="nucleotide sequence ID" value="XM_001742961.1"/>
</dbReference>
<dbReference type="Pfam" id="PF22646">
    <property type="entry name" value="PPP2R1A-like_HEAT"/>
    <property type="match status" value="1"/>
</dbReference>
<sequence length="547" mass="60302">QTRLASIRALPFIAKTIGPVRTRDELVPYLLETIDDEDEAIAQLALEAGALTEFVGDVECVESLLPLFEELASSEEAVIRERAATGLNKIAGLLTSNALYVSYIPLVDRLTTAHWPAQRTTACALYPTLYTAVTDEGFKQNVIMAYADLCRDNTPMVRRAAATYLKEMLKCCSAATALEQLRPLFSQFMEDAQDSVRLLAVGLLPELARSLPASQHATIIVQSCVKSFKDDSWRVRYMLADVITELQSVLSSELSDQHLLPAFVNLLNDSEPEVRTCAARQVHAFSLHLGTTNRVNNVLKHILPSVERLVSDESDYCRAAIATVIMGLSSIVGKDYTIELLLPQFLALLKDSHAAVRSYVCVCVCVYVCRVAYLNHWSSVVYAVRRAAIDCLCKLTKEFGSQWCSKAIMGPLKELAQDSHFSHRLTSLFACADLSGVCEPVVCKEKILPMVLPLAADKIPNIRINVAKTLETLLTSMGSDASTVDAAMRPTLEKLVADQDVDVRYFADRALQCEFAPSDVYCNSFRVSCLVTQAHRGLTLCGLSHPR</sequence>
<dbReference type="STRING" id="81824.A9US67"/>
<dbReference type="InParanoid" id="A9US67"/>
<dbReference type="InterPro" id="IPR011989">
    <property type="entry name" value="ARM-like"/>
</dbReference>
<dbReference type="PANTHER" id="PTHR10648">
    <property type="entry name" value="SERINE/THREONINE-PROTEIN PHOSPHATASE PP2A 65 KDA REGULATORY SUBUNIT"/>
    <property type="match status" value="1"/>
</dbReference>
<feature type="repeat" description="HEAT" evidence="3">
    <location>
        <begin position="447"/>
        <end position="483"/>
    </location>
</feature>
<reference evidence="5 6" key="1">
    <citation type="journal article" date="2008" name="Nature">
        <title>The genome of the choanoflagellate Monosiga brevicollis and the origin of metazoans.</title>
        <authorList>
            <consortium name="JGI Sequencing"/>
            <person name="King N."/>
            <person name="Westbrook M.J."/>
            <person name="Young S.L."/>
            <person name="Kuo A."/>
            <person name="Abedin M."/>
            <person name="Chapman J."/>
            <person name="Fairclough S."/>
            <person name="Hellsten U."/>
            <person name="Isogai Y."/>
            <person name="Letunic I."/>
            <person name="Marr M."/>
            <person name="Pincus D."/>
            <person name="Putnam N."/>
            <person name="Rokas A."/>
            <person name="Wright K.J."/>
            <person name="Zuzow R."/>
            <person name="Dirks W."/>
            <person name="Good M."/>
            <person name="Goodstein D."/>
            <person name="Lemons D."/>
            <person name="Li W."/>
            <person name="Lyons J.B."/>
            <person name="Morris A."/>
            <person name="Nichols S."/>
            <person name="Richter D.J."/>
            <person name="Salamov A."/>
            <person name="Bork P."/>
            <person name="Lim W.A."/>
            <person name="Manning G."/>
            <person name="Miller W.T."/>
            <person name="McGinnis W."/>
            <person name="Shapiro H."/>
            <person name="Tjian R."/>
            <person name="Grigoriev I.V."/>
            <person name="Rokhsar D."/>
        </authorList>
    </citation>
    <scope>NUCLEOTIDE SEQUENCE [LARGE SCALE GENOMIC DNA]</scope>
    <source>
        <strain evidence="6">MX1 / ATCC 50154</strain>
    </source>
</reference>
<dbReference type="OMA" id="NRVEAMQ"/>
<keyword evidence="6" id="KW-1185">Reference proteome</keyword>
<accession>A9US67</accession>
<dbReference type="GO" id="GO:0000159">
    <property type="term" value="C:protein phosphatase type 2A complex"/>
    <property type="evidence" value="ECO:0000318"/>
    <property type="project" value="GO_Central"/>
</dbReference>
<comment type="similarity">
    <text evidence="2">Belongs to the phosphatase 2A regulatory subunit A family.</text>
</comment>
<dbReference type="GeneID" id="5888784"/>
<dbReference type="Gene3D" id="1.25.10.10">
    <property type="entry name" value="Leucine-rich Repeat Variant"/>
    <property type="match status" value="1"/>
</dbReference>
<dbReference type="GO" id="GO:0005737">
    <property type="term" value="C:cytoplasm"/>
    <property type="evidence" value="ECO:0000318"/>
    <property type="project" value="GO_Central"/>
</dbReference>
<feature type="repeat" description="HEAT" evidence="3">
    <location>
        <begin position="220"/>
        <end position="258"/>
    </location>
</feature>
<dbReference type="InterPro" id="IPR054573">
    <property type="entry name" value="PP2A/SF3B1-like_HEAT"/>
</dbReference>
<evidence type="ECO:0000313" key="5">
    <source>
        <dbReference type="EMBL" id="EDQ91727.1"/>
    </source>
</evidence>
<dbReference type="KEGG" id="mbr:MONBRDRAFT_14476"/>
<feature type="repeat" description="HEAT" evidence="3">
    <location>
        <begin position="64"/>
        <end position="99"/>
    </location>
</feature>
<dbReference type="InterPro" id="IPR016024">
    <property type="entry name" value="ARM-type_fold"/>
</dbReference>
<feature type="repeat" description="HEAT" evidence="3">
    <location>
        <begin position="181"/>
        <end position="218"/>
    </location>
</feature>
<dbReference type="Proteomes" id="UP000001357">
    <property type="component" value="Unassembled WGS sequence"/>
</dbReference>
<feature type="non-terminal residue" evidence="5">
    <location>
        <position position="1"/>
    </location>
</feature>
<evidence type="ECO:0000256" key="3">
    <source>
        <dbReference type="PROSITE-ProRule" id="PRU00103"/>
    </source>
</evidence>
<name>A9US67_MONBE</name>
<dbReference type="GO" id="GO:0051754">
    <property type="term" value="P:meiotic sister chromatid cohesion, centromeric"/>
    <property type="evidence" value="ECO:0000318"/>
    <property type="project" value="GO_Central"/>
</dbReference>
<dbReference type="InterPro" id="IPR021133">
    <property type="entry name" value="HEAT_type_2"/>
</dbReference>
<dbReference type="EMBL" id="CH991544">
    <property type="protein sequence ID" value="EDQ91727.1"/>
    <property type="molecule type" value="Genomic_DNA"/>
</dbReference>
<dbReference type="GO" id="GO:0051225">
    <property type="term" value="P:spindle assembly"/>
    <property type="evidence" value="ECO:0000318"/>
    <property type="project" value="GO_Central"/>
</dbReference>
<dbReference type="GO" id="GO:0005634">
    <property type="term" value="C:nucleus"/>
    <property type="evidence" value="ECO:0000318"/>
    <property type="project" value="GO_Central"/>
</dbReference>
<dbReference type="SUPFAM" id="SSF48371">
    <property type="entry name" value="ARM repeat"/>
    <property type="match status" value="1"/>
</dbReference>
<evidence type="ECO:0000259" key="4">
    <source>
        <dbReference type="Pfam" id="PF22646"/>
    </source>
</evidence>
<dbReference type="AlphaFoldDB" id="A9US67"/>